<evidence type="ECO:0000256" key="1">
    <source>
        <dbReference type="SAM" id="Phobius"/>
    </source>
</evidence>
<reference evidence="2" key="2">
    <citation type="journal article" date="2015" name="Fish Shellfish Immunol.">
        <title>Early steps in the European eel (Anguilla anguilla)-Vibrio vulnificus interaction in the gills: Role of the RtxA13 toxin.</title>
        <authorList>
            <person name="Callol A."/>
            <person name="Pajuelo D."/>
            <person name="Ebbesson L."/>
            <person name="Teles M."/>
            <person name="MacKenzie S."/>
            <person name="Amaro C."/>
        </authorList>
    </citation>
    <scope>NUCLEOTIDE SEQUENCE</scope>
</reference>
<organism evidence="2">
    <name type="scientific">Anguilla anguilla</name>
    <name type="common">European freshwater eel</name>
    <name type="synonym">Muraena anguilla</name>
    <dbReference type="NCBI Taxonomy" id="7936"/>
    <lineage>
        <taxon>Eukaryota</taxon>
        <taxon>Metazoa</taxon>
        <taxon>Chordata</taxon>
        <taxon>Craniata</taxon>
        <taxon>Vertebrata</taxon>
        <taxon>Euteleostomi</taxon>
        <taxon>Actinopterygii</taxon>
        <taxon>Neopterygii</taxon>
        <taxon>Teleostei</taxon>
        <taxon>Anguilliformes</taxon>
        <taxon>Anguillidae</taxon>
        <taxon>Anguilla</taxon>
    </lineage>
</organism>
<reference evidence="2" key="1">
    <citation type="submission" date="2014-11" db="EMBL/GenBank/DDBJ databases">
        <authorList>
            <person name="Amaro Gonzalez C."/>
        </authorList>
    </citation>
    <scope>NUCLEOTIDE SEQUENCE</scope>
</reference>
<keyword evidence="1" id="KW-1133">Transmembrane helix</keyword>
<accession>A0A0E9PVP3</accession>
<sequence length="35" mass="4327">MEYRMRYCHTYGYILFFWIQIISALSINCTVTKFN</sequence>
<name>A0A0E9PVP3_ANGAN</name>
<keyword evidence="1" id="KW-0472">Membrane</keyword>
<feature type="transmembrane region" description="Helical" evidence="1">
    <location>
        <begin position="12"/>
        <end position="34"/>
    </location>
</feature>
<dbReference type="AlphaFoldDB" id="A0A0E9PVP3"/>
<dbReference type="EMBL" id="GBXM01100407">
    <property type="protein sequence ID" value="JAH08170.1"/>
    <property type="molecule type" value="Transcribed_RNA"/>
</dbReference>
<evidence type="ECO:0000313" key="2">
    <source>
        <dbReference type="EMBL" id="JAH08170.1"/>
    </source>
</evidence>
<proteinExistence type="predicted"/>
<keyword evidence="1" id="KW-0812">Transmembrane</keyword>
<protein>
    <submittedName>
        <fullName evidence="2">Uncharacterized protein</fullName>
    </submittedName>
</protein>